<feature type="transmembrane region" description="Helical" evidence="9">
    <location>
        <begin position="205"/>
        <end position="230"/>
    </location>
</feature>
<evidence type="ECO:0000256" key="7">
    <source>
        <dbReference type="RuleBase" id="RU000320"/>
    </source>
</evidence>
<dbReference type="PANTHER" id="PTHR42703:SF1">
    <property type="entry name" value="NA(+)_H(+) ANTIPORTER SUBUNIT D1"/>
    <property type="match status" value="1"/>
</dbReference>
<reference evidence="12" key="2">
    <citation type="submission" date="2019-12" db="EMBL/GenBank/DDBJ databases">
        <title>Metabolic exchange with alkane non-consumer Pseudomonas stutzeri SLG510A3-8 improves the n-alkane biodegradation of the alkane degrader Dietzia sp. DQ12-45-1b.</title>
        <authorList>
            <person name="Hu B."/>
        </authorList>
    </citation>
    <scope>NUCLEOTIDE SEQUENCE [LARGE SCALE GENOMIC DNA]</scope>
    <source>
        <strain evidence="12">DQ12-45-1b</strain>
    </source>
</reference>
<accession>A0A221C8X0</accession>
<organism evidence="11">
    <name type="scientific">Dietzia sp. DQ12-45-1b</name>
    <dbReference type="NCBI Taxonomy" id="912801"/>
    <lineage>
        <taxon>Bacteria</taxon>
        <taxon>Bacillati</taxon>
        <taxon>Actinomycetota</taxon>
        <taxon>Actinomycetes</taxon>
        <taxon>Mycobacteriales</taxon>
        <taxon>Dietziaceae</taxon>
        <taxon>Dietzia</taxon>
    </lineage>
</organism>
<feature type="transmembrane region" description="Helical" evidence="9">
    <location>
        <begin position="74"/>
        <end position="101"/>
    </location>
</feature>
<feature type="transmembrane region" description="Helical" evidence="9">
    <location>
        <begin position="108"/>
        <end position="126"/>
    </location>
</feature>
<keyword evidence="4 7" id="KW-0812">Transmembrane</keyword>
<evidence type="ECO:0000256" key="3">
    <source>
        <dbReference type="ARBA" id="ARBA00022475"/>
    </source>
</evidence>
<feature type="transmembrane region" description="Helical" evidence="9">
    <location>
        <begin position="393"/>
        <end position="420"/>
    </location>
</feature>
<dbReference type="SMR" id="A0A221C8X0"/>
<evidence type="ECO:0000256" key="9">
    <source>
        <dbReference type="SAM" id="Phobius"/>
    </source>
</evidence>
<evidence type="ECO:0000313" key="11">
    <source>
        <dbReference type="EMBL" id="ASL69802.1"/>
    </source>
</evidence>
<keyword evidence="3" id="KW-1003">Cell membrane</keyword>
<dbReference type="InterPro" id="IPR050586">
    <property type="entry name" value="CPA3_Na-H_Antiporter_D"/>
</dbReference>
<keyword evidence="13" id="KW-0002">3D-structure</keyword>
<feature type="transmembrane region" description="Helical" evidence="9">
    <location>
        <begin position="368"/>
        <end position="387"/>
    </location>
</feature>
<reference evidence="13" key="3">
    <citation type="journal article" date="2020" name="Proc. Natl. Acad. Sci. U.S.A.">
        <title>Structure of the &lt;i&gt;Dietzia&lt;/i&gt; Mrp complex reveals molecular mechanism of this giant bacterial sodium proton pump.</title>
        <authorList>
            <person name="Li B."/>
            <person name="Zhang K."/>
            <person name="Nie Y."/>
            <person name="Wang X."/>
            <person name="Zhao Y."/>
            <person name="Zhang X.C."/>
            <person name="Wu X.L."/>
        </authorList>
    </citation>
    <scope>STRUCTURE BY ELECTRON MICROSCOPY (3.00 ANGSTROMS)</scope>
</reference>
<evidence type="ECO:0000256" key="2">
    <source>
        <dbReference type="ARBA" id="ARBA00005346"/>
    </source>
</evidence>
<keyword evidence="6 9" id="KW-0472">Membrane</keyword>
<feature type="transmembrane region" description="Helical" evidence="9">
    <location>
        <begin position="6"/>
        <end position="24"/>
    </location>
</feature>
<comment type="similarity">
    <text evidence="2">Belongs to the CPA3 antiporters (TC 2.A.63) subunit D family.</text>
</comment>
<feature type="transmembrane region" description="Helical" evidence="9">
    <location>
        <begin position="526"/>
        <end position="546"/>
    </location>
</feature>
<dbReference type="EMDB" id="EMD-30567"/>
<dbReference type="PANTHER" id="PTHR42703">
    <property type="entry name" value="NADH DEHYDROGENASE"/>
    <property type="match status" value="1"/>
</dbReference>
<protein>
    <submittedName>
        <fullName evidence="11">Monovalent Na+/H+ antiporter subunit D</fullName>
    </submittedName>
    <submittedName>
        <fullName evidence="12">Putative monovalent cation/H antiporter subunit D</fullName>
    </submittedName>
</protein>
<evidence type="ECO:0000256" key="1">
    <source>
        <dbReference type="ARBA" id="ARBA00004651"/>
    </source>
</evidence>
<evidence type="ECO:0000256" key="8">
    <source>
        <dbReference type="SAM" id="MobiDB-lite"/>
    </source>
</evidence>
<evidence type="ECO:0000256" key="6">
    <source>
        <dbReference type="ARBA" id="ARBA00023136"/>
    </source>
</evidence>
<evidence type="ECO:0000256" key="4">
    <source>
        <dbReference type="ARBA" id="ARBA00022692"/>
    </source>
</evidence>
<dbReference type="NCBIfam" id="NF006238">
    <property type="entry name" value="PRK08375.1-4"/>
    <property type="match status" value="1"/>
</dbReference>
<dbReference type="GO" id="GO:0008137">
    <property type="term" value="F:NADH dehydrogenase (ubiquinone) activity"/>
    <property type="evidence" value="ECO:0007669"/>
    <property type="project" value="InterPro"/>
</dbReference>
<reference evidence="11" key="1">
    <citation type="submission" date="2017-03" db="EMBL/GenBank/DDBJ databases">
        <title>Role of a novel alkaline multiple Na+/H+ antiporter in rapid response to extreme high alkaline shock in Dietzia sp. DQ12-45-1b.</title>
        <authorList>
            <person name="Fang H."/>
            <person name="Wu X."/>
        </authorList>
    </citation>
    <scope>NUCLEOTIDE SEQUENCE</scope>
</reference>
<feature type="transmembrane region" description="Helical" evidence="9">
    <location>
        <begin position="132"/>
        <end position="153"/>
    </location>
</feature>
<gene>
    <name evidence="11" type="primary">amnhD</name>
    <name evidence="12" type="ORF">GJR88_00771</name>
</gene>
<feature type="transmembrane region" description="Helical" evidence="9">
    <location>
        <begin position="327"/>
        <end position="347"/>
    </location>
</feature>
<evidence type="ECO:0000256" key="5">
    <source>
        <dbReference type="ARBA" id="ARBA00022989"/>
    </source>
</evidence>
<feature type="transmembrane region" description="Helical" evidence="9">
    <location>
        <begin position="271"/>
        <end position="292"/>
    </location>
</feature>
<dbReference type="GO" id="GO:0005886">
    <property type="term" value="C:plasma membrane"/>
    <property type="evidence" value="ECO:0007669"/>
    <property type="project" value="UniProtKB-SubCell"/>
</dbReference>
<feature type="transmembrane region" description="Helical" evidence="9">
    <location>
        <begin position="165"/>
        <end position="185"/>
    </location>
</feature>
<feature type="compositionally biased region" description="Basic and acidic residues" evidence="8">
    <location>
        <begin position="458"/>
        <end position="470"/>
    </location>
</feature>
<dbReference type="PDB" id="7D3U">
    <property type="method" value="EM"/>
    <property type="resolution" value="3.00 A"/>
    <property type="chains" value="D=1-574"/>
</dbReference>
<sequence>MTLESALTLFVAVPLLTAGVLVAVASRTRLILTVLFAVLGTQLAAAVATVPWVSDGSVVVHQVALWAPGVSIPFVLDMFSALMLTVTSLLTLTCAAFAVAAGEAYKRFYPPLVLLVTAGVNGALLTGDLFNFFVFVEVMLLPSYGLMMITRSGRASVVGVAASRLYISVNLLASTILLIGVALIYGVTGTVNIAQLHGAASEDTAVAVATALVLFALAIKAAVVPVHGWLARAYPKMSPAVTAMFSGLHTKIAIYAIYRIYAVIFDGDSRYLWVGVVVFSATMLIGVLGAVGEAAPRSILAFHMVSQIGYILLGVALFGPIGLTAGIFYLLHHMIVKAALFLAIGAIEVRYGPRRLGQLSGLAKTEPLVAVAFFASAMSLAGIPPFSGFVAKLSLIIAALDAGQIAAAAVAVVVSILTLLSMLKIWTGIFLGEPTPTDSRTLPEGLDPAHSEATGIPDGRDVDGRHRDGVEITGAAAGATPTDTMAPASTTATATATDTVTETASVADTAEAGSPDPDMVPPGRRIGLALAAPALALSVVTLALGLGGQLLLELSGTAAANLYDPTTYIQAVLG</sequence>
<dbReference type="AlphaFoldDB" id="A0A221C8X0"/>
<dbReference type="GO" id="GO:0042773">
    <property type="term" value="P:ATP synthesis coupled electron transport"/>
    <property type="evidence" value="ECO:0007669"/>
    <property type="project" value="InterPro"/>
</dbReference>
<feature type="transmembrane region" description="Helical" evidence="9">
    <location>
        <begin position="242"/>
        <end position="265"/>
    </location>
</feature>
<feature type="transmembrane region" description="Helical" evidence="9">
    <location>
        <begin position="31"/>
        <end position="54"/>
    </location>
</feature>
<name>A0A221C8X0_9ACTN</name>
<dbReference type="RefSeq" id="WP_107755618.1">
    <property type="nucleotide sequence ID" value="NZ_CP046567.1"/>
</dbReference>
<dbReference type="EMBL" id="KY793519">
    <property type="protein sequence ID" value="ASL69802.1"/>
    <property type="molecule type" value="Genomic_DNA"/>
</dbReference>
<feature type="transmembrane region" description="Helical" evidence="9">
    <location>
        <begin position="299"/>
        <end position="321"/>
    </location>
</feature>
<feature type="compositionally biased region" description="Low complexity" evidence="8">
    <location>
        <begin position="473"/>
        <end position="495"/>
    </location>
</feature>
<evidence type="ECO:0007829" key="13">
    <source>
        <dbReference type="PDB" id="7D3U"/>
    </source>
</evidence>
<feature type="region of interest" description="Disordered" evidence="8">
    <location>
        <begin position="439"/>
        <end position="495"/>
    </location>
</feature>
<feature type="domain" description="NADH:quinone oxidoreductase/Mrp antiporter transmembrane" evidence="10">
    <location>
        <begin position="127"/>
        <end position="418"/>
    </location>
</feature>
<dbReference type="InterPro" id="IPR001750">
    <property type="entry name" value="ND/Mrp_TM"/>
</dbReference>
<evidence type="ECO:0000259" key="10">
    <source>
        <dbReference type="Pfam" id="PF00361"/>
    </source>
</evidence>
<keyword evidence="5 9" id="KW-1133">Transmembrane helix</keyword>
<dbReference type="Pfam" id="PF00361">
    <property type="entry name" value="Proton_antipo_M"/>
    <property type="match status" value="1"/>
</dbReference>
<dbReference type="PRINTS" id="PR01437">
    <property type="entry name" value="NUOXDRDTASE4"/>
</dbReference>
<dbReference type="InterPro" id="IPR003918">
    <property type="entry name" value="NADH_UbQ_OxRdtase"/>
</dbReference>
<comment type="subcellular location">
    <subcellularLocation>
        <location evidence="1">Cell membrane</location>
        <topology evidence="1">Multi-pass membrane protein</topology>
    </subcellularLocation>
    <subcellularLocation>
        <location evidence="7">Membrane</location>
        <topology evidence="7">Multi-pass membrane protein</topology>
    </subcellularLocation>
</comment>
<dbReference type="EMBL" id="CP046567">
    <property type="protein sequence ID" value="QGW23555.1"/>
    <property type="molecule type" value="Genomic_DNA"/>
</dbReference>
<evidence type="ECO:0000313" key="12">
    <source>
        <dbReference type="EMBL" id="QGW23555.1"/>
    </source>
</evidence>
<proteinExistence type="evidence at protein level"/>